<dbReference type="EMBL" id="CP126211">
    <property type="protein sequence ID" value="WIA13602.1"/>
    <property type="molecule type" value="Genomic_DNA"/>
</dbReference>
<dbReference type="InterPro" id="IPR029058">
    <property type="entry name" value="AB_hydrolase_fold"/>
</dbReference>
<dbReference type="InterPro" id="IPR002921">
    <property type="entry name" value="Fungal_lipase-type"/>
</dbReference>
<keyword evidence="4" id="KW-1185">Reference proteome</keyword>
<dbReference type="SUPFAM" id="SSF53474">
    <property type="entry name" value="alpha/beta-Hydrolases"/>
    <property type="match status" value="1"/>
</dbReference>
<reference evidence="3 4" key="1">
    <citation type="submission" date="2023-05" db="EMBL/GenBank/DDBJ databases">
        <title>A 100% complete, gapless, phased diploid assembly of the Scenedesmus obliquus UTEX 3031 genome.</title>
        <authorList>
            <person name="Biondi T.C."/>
            <person name="Hanschen E.R."/>
            <person name="Kwon T."/>
            <person name="Eng W."/>
            <person name="Kruse C.P.S."/>
            <person name="Koehler S.I."/>
            <person name="Kunde Y."/>
            <person name="Gleasner C.D."/>
            <person name="You Mak K.T."/>
            <person name="Polle J."/>
            <person name="Hovde B.T."/>
            <person name="Starkenburg S.R."/>
        </authorList>
    </citation>
    <scope>NUCLEOTIDE SEQUENCE [LARGE SCALE GENOMIC DNA]</scope>
    <source>
        <strain evidence="3 4">DOE0152z</strain>
    </source>
</reference>
<protein>
    <recommendedName>
        <fullName evidence="2">Fungal lipase-type domain-containing protein</fullName>
    </recommendedName>
</protein>
<keyword evidence="1" id="KW-0732">Signal</keyword>
<feature type="chain" id="PRO_5046683973" description="Fungal lipase-type domain-containing protein" evidence="1">
    <location>
        <begin position="24"/>
        <end position="483"/>
    </location>
</feature>
<accession>A0ABY8TX82</accession>
<name>A0ABY8TX82_TETOB</name>
<dbReference type="PROSITE" id="PS51257">
    <property type="entry name" value="PROKAR_LIPOPROTEIN"/>
    <property type="match status" value="1"/>
</dbReference>
<proteinExistence type="predicted"/>
<feature type="signal peptide" evidence="1">
    <location>
        <begin position="1"/>
        <end position="23"/>
    </location>
</feature>
<dbReference type="Proteomes" id="UP001244341">
    <property type="component" value="Chromosome 4b"/>
</dbReference>
<evidence type="ECO:0000313" key="3">
    <source>
        <dbReference type="EMBL" id="WIA13602.1"/>
    </source>
</evidence>
<dbReference type="Pfam" id="PF01764">
    <property type="entry name" value="Lipase_3"/>
    <property type="match status" value="1"/>
</dbReference>
<feature type="domain" description="Fungal lipase-type" evidence="2">
    <location>
        <begin position="162"/>
        <end position="264"/>
    </location>
</feature>
<organism evidence="3 4">
    <name type="scientific">Tetradesmus obliquus</name>
    <name type="common">Green alga</name>
    <name type="synonym">Acutodesmus obliquus</name>
    <dbReference type="NCBI Taxonomy" id="3088"/>
    <lineage>
        <taxon>Eukaryota</taxon>
        <taxon>Viridiplantae</taxon>
        <taxon>Chlorophyta</taxon>
        <taxon>core chlorophytes</taxon>
        <taxon>Chlorophyceae</taxon>
        <taxon>CS clade</taxon>
        <taxon>Sphaeropleales</taxon>
        <taxon>Scenedesmaceae</taxon>
        <taxon>Tetradesmus</taxon>
    </lineage>
</organism>
<sequence>MAVRLTSLLVLLLLSGPPNLTAAAAACSAADIAAAALAPAGGLNPAAALRSHSPTTLFFAALSDMAYVNDHGFVPSPRASIWPCLQSWGAEGSGAVILNSTDAAGGVSHATLFRTNHDIFLLFRGLDDPANMEPISDDLTPSPAAAYYGLGADDDQSSSIWALRGFLRAHKAIEPLYQAEIDRLVAELPAAAQPTYRIWIVGHSDGSALAQLAAPRIAQAAKYGRARLGGVFVFGPQRVGSTAFASWYNKLVGPRTIRFQYGWDPAWEMLYLPGSTPPANSTGFNGTLAAVGRGYNACPSPTAKRERLVATALGVDKLNACGDPDAFLQATTAAAAAAAAAAGETASQGAAVAAFNGPLRRLRGQQQPKQDLSSLRFLAHHMPAVFFDGLQRVLGAAVDNCTRAALQLPQCVVSTKCSAALRADPKVSGKCATCASNPECKFAWGGAAGGVCDAKSATDSGFLCYKKGEAPPGLYGGLLGLLG</sequence>
<evidence type="ECO:0000313" key="4">
    <source>
        <dbReference type="Proteomes" id="UP001244341"/>
    </source>
</evidence>
<dbReference type="Gene3D" id="3.40.50.1820">
    <property type="entry name" value="alpha/beta hydrolase"/>
    <property type="match status" value="1"/>
</dbReference>
<evidence type="ECO:0000256" key="1">
    <source>
        <dbReference type="SAM" id="SignalP"/>
    </source>
</evidence>
<evidence type="ECO:0000259" key="2">
    <source>
        <dbReference type="Pfam" id="PF01764"/>
    </source>
</evidence>
<gene>
    <name evidence="3" type="ORF">OEZ85_007168</name>
</gene>